<keyword evidence="2" id="KW-1185">Reference proteome</keyword>
<reference evidence="1" key="2">
    <citation type="submission" date="2020-09" db="EMBL/GenBank/DDBJ databases">
        <authorList>
            <person name="Sun Q."/>
            <person name="Zhou Y."/>
        </authorList>
    </citation>
    <scope>NUCLEOTIDE SEQUENCE</scope>
    <source>
        <strain evidence="1">CGMCC 1.15290</strain>
    </source>
</reference>
<dbReference type="EMBL" id="BMIB01000002">
    <property type="protein sequence ID" value="GGH63465.1"/>
    <property type="molecule type" value="Genomic_DNA"/>
</dbReference>
<organism evidence="1 2">
    <name type="scientific">Filimonas zeae</name>
    <dbReference type="NCBI Taxonomy" id="1737353"/>
    <lineage>
        <taxon>Bacteria</taxon>
        <taxon>Pseudomonadati</taxon>
        <taxon>Bacteroidota</taxon>
        <taxon>Chitinophagia</taxon>
        <taxon>Chitinophagales</taxon>
        <taxon>Chitinophagaceae</taxon>
        <taxon>Filimonas</taxon>
    </lineage>
</organism>
<evidence type="ECO:0000313" key="2">
    <source>
        <dbReference type="Proteomes" id="UP000627292"/>
    </source>
</evidence>
<proteinExistence type="predicted"/>
<protein>
    <submittedName>
        <fullName evidence="1">Uncharacterized protein</fullName>
    </submittedName>
</protein>
<dbReference type="AlphaFoldDB" id="A0A917IUM3"/>
<dbReference type="Proteomes" id="UP000627292">
    <property type="component" value="Unassembled WGS sequence"/>
</dbReference>
<reference evidence="1" key="1">
    <citation type="journal article" date="2014" name="Int. J. Syst. Evol. Microbiol.">
        <title>Complete genome sequence of Corynebacterium casei LMG S-19264T (=DSM 44701T), isolated from a smear-ripened cheese.</title>
        <authorList>
            <consortium name="US DOE Joint Genome Institute (JGI-PGF)"/>
            <person name="Walter F."/>
            <person name="Albersmeier A."/>
            <person name="Kalinowski J."/>
            <person name="Ruckert C."/>
        </authorList>
    </citation>
    <scope>NUCLEOTIDE SEQUENCE</scope>
    <source>
        <strain evidence="1">CGMCC 1.15290</strain>
    </source>
</reference>
<name>A0A917IUM3_9BACT</name>
<comment type="caution">
    <text evidence="1">The sequence shown here is derived from an EMBL/GenBank/DDBJ whole genome shotgun (WGS) entry which is preliminary data.</text>
</comment>
<evidence type="ECO:0000313" key="1">
    <source>
        <dbReference type="EMBL" id="GGH63465.1"/>
    </source>
</evidence>
<gene>
    <name evidence="1" type="ORF">GCM10011379_14390</name>
</gene>
<dbReference type="RefSeq" id="WP_188951350.1">
    <property type="nucleotide sequence ID" value="NZ_BMIB01000002.1"/>
</dbReference>
<accession>A0A917IUM3</accession>
<sequence length="189" mass="21928">MEVNIKSISEVYRKYLVQIRFLDNLCYTVLGSDISDDEETDMLLVNEQNQWVLFRNIADLFAVLAEGEIGFDKENMAKWVTELEFVEKDCYASFDLDTLCMDYDSFIQHENWREACLVLGFVRDFALQVNDTGLTPLLDSNVVFVFLDDISEIDLWDTGKQFEPSLVSDDLLEKLISLHGLLKERVRIC</sequence>